<dbReference type="AlphaFoldDB" id="A0A094ZIG3"/>
<dbReference type="EMBL" id="KL250513">
    <property type="protein sequence ID" value="KGB32689.1"/>
    <property type="molecule type" value="Genomic_DNA"/>
</dbReference>
<accession>A0A094ZIG3</accession>
<proteinExistence type="predicted"/>
<gene>
    <name evidence="1" type="ORF">MS3_00845</name>
</gene>
<evidence type="ECO:0000313" key="1">
    <source>
        <dbReference type="EMBL" id="KGB32689.1"/>
    </source>
</evidence>
<organism evidence="1">
    <name type="scientific">Schistosoma haematobium</name>
    <name type="common">Blood fluke</name>
    <dbReference type="NCBI Taxonomy" id="6185"/>
    <lineage>
        <taxon>Eukaryota</taxon>
        <taxon>Metazoa</taxon>
        <taxon>Spiralia</taxon>
        <taxon>Lophotrochozoa</taxon>
        <taxon>Platyhelminthes</taxon>
        <taxon>Trematoda</taxon>
        <taxon>Digenea</taxon>
        <taxon>Strigeidida</taxon>
        <taxon>Schistosomatoidea</taxon>
        <taxon>Schistosomatidae</taxon>
        <taxon>Schistosoma</taxon>
    </lineage>
</organism>
<sequence length="56" mass="6212">MSSTMGPNARVHRVSEIKECMTLIHIILNCLQNNEDLSHAGSIYVAVVKLTDCLNQ</sequence>
<reference evidence="1" key="1">
    <citation type="journal article" date="2012" name="Nat. Genet.">
        <title>Whole-genome sequence of Schistosoma haematobium.</title>
        <authorList>
            <person name="Young N.D."/>
            <person name="Jex A.R."/>
            <person name="Li B."/>
            <person name="Liu S."/>
            <person name="Yang L."/>
            <person name="Xiong Z."/>
            <person name="Li Y."/>
            <person name="Cantacessi C."/>
            <person name="Hall R.S."/>
            <person name="Xu X."/>
            <person name="Chen F."/>
            <person name="Wu X."/>
            <person name="Zerlotini A."/>
            <person name="Oliveira G."/>
            <person name="Hofmann A."/>
            <person name="Zhang G."/>
            <person name="Fang X."/>
            <person name="Kang Y."/>
            <person name="Campbell B.E."/>
            <person name="Loukas A."/>
            <person name="Ranganathan S."/>
            <person name="Rollinson D."/>
            <person name="Rinaldi G."/>
            <person name="Brindley P.J."/>
            <person name="Yang H."/>
            <person name="Wang J."/>
            <person name="Wang J."/>
            <person name="Gasser R.B."/>
        </authorList>
    </citation>
    <scope>NUCLEOTIDE SEQUENCE [LARGE SCALE GENOMIC DNA]</scope>
</reference>
<name>A0A094ZIG3_SCHHA</name>
<protein>
    <submittedName>
        <fullName evidence="1">Uncharacterized protein</fullName>
    </submittedName>
</protein>